<dbReference type="InterPro" id="IPR028098">
    <property type="entry name" value="Glyco_trans_4-like_N"/>
</dbReference>
<dbReference type="InterPro" id="IPR001296">
    <property type="entry name" value="Glyco_trans_1"/>
</dbReference>
<dbReference type="Gene3D" id="3.40.50.2000">
    <property type="entry name" value="Glycogen Phosphorylase B"/>
    <property type="match status" value="2"/>
</dbReference>
<feature type="domain" description="Glycosyltransferase subfamily 4-like N-terminal" evidence="3">
    <location>
        <begin position="62"/>
        <end position="173"/>
    </location>
</feature>
<dbReference type="CDD" id="cd03809">
    <property type="entry name" value="GT4_MtfB-like"/>
    <property type="match status" value="1"/>
</dbReference>
<dbReference type="EMBL" id="QSGO01000009">
    <property type="protein sequence ID" value="RHB34420.1"/>
    <property type="molecule type" value="Genomic_DNA"/>
</dbReference>
<organism evidence="4 5">
    <name type="scientific">Bacteroides nordii</name>
    <dbReference type="NCBI Taxonomy" id="291645"/>
    <lineage>
        <taxon>Bacteria</taxon>
        <taxon>Pseudomonadati</taxon>
        <taxon>Bacteroidota</taxon>
        <taxon>Bacteroidia</taxon>
        <taxon>Bacteroidales</taxon>
        <taxon>Bacteroidaceae</taxon>
        <taxon>Bacteroides</taxon>
    </lineage>
</organism>
<evidence type="ECO:0000313" key="5">
    <source>
        <dbReference type="Proteomes" id="UP000284379"/>
    </source>
</evidence>
<name>A0A413VLD1_9BACE</name>
<dbReference type="GO" id="GO:0009103">
    <property type="term" value="P:lipopolysaccharide biosynthetic process"/>
    <property type="evidence" value="ECO:0007669"/>
    <property type="project" value="TreeGrafter"/>
</dbReference>
<comment type="caution">
    <text evidence="4">The sequence shown here is derived from an EMBL/GenBank/DDBJ whole genome shotgun (WGS) entry which is preliminary data.</text>
</comment>
<sequence length="384" mass="43928">MNIATIYTLYNRRAGAELCFEKIIKATYDYNTNIKWIVYCNKQAENVLKKYYPFAETIYIPYLDNQYKKAFWLEFLSKKDIAFQNIDCFWNPSGCNHFPGHWNVPVLTTFHDLGEYHIKNKYSFARTVFRKKICIPRSQKRSKAFTAVSEFTAKDMQHFLNIPLEHTSIIYNGNSPHYSSIVSEQNSTLIAKWGLERKQYLFTPGRTDYIGKGLDILLKSFREIHVTNPTLKLALAGPKGEGHDSLMKILSKDKYIASHILYLGRVDDDELISLYSNCLATVIPSRFEGFGFPILEAMMHNVPIICSNAGSLPEVAGDAALVFKSGNSSDLSNSINKMLKLDNSQIETLKARGKKQLQKFTWEKCAQQMLEALQSVCEKKSTIE</sequence>
<evidence type="ECO:0000313" key="4">
    <source>
        <dbReference type="EMBL" id="RHB34420.1"/>
    </source>
</evidence>
<dbReference type="PANTHER" id="PTHR46401">
    <property type="entry name" value="GLYCOSYLTRANSFERASE WBBK-RELATED"/>
    <property type="match status" value="1"/>
</dbReference>
<gene>
    <name evidence="4" type="ORF">DW888_12820</name>
</gene>
<feature type="domain" description="Glycosyl transferase family 1" evidence="2">
    <location>
        <begin position="191"/>
        <end position="350"/>
    </location>
</feature>
<evidence type="ECO:0000259" key="2">
    <source>
        <dbReference type="Pfam" id="PF00534"/>
    </source>
</evidence>
<dbReference type="GO" id="GO:0016757">
    <property type="term" value="F:glycosyltransferase activity"/>
    <property type="evidence" value="ECO:0007669"/>
    <property type="project" value="InterPro"/>
</dbReference>
<keyword evidence="1 4" id="KW-0808">Transferase</keyword>
<proteinExistence type="predicted"/>
<dbReference type="Pfam" id="PF13439">
    <property type="entry name" value="Glyco_transf_4"/>
    <property type="match status" value="1"/>
</dbReference>
<dbReference type="Pfam" id="PF00534">
    <property type="entry name" value="Glycos_transf_1"/>
    <property type="match status" value="1"/>
</dbReference>
<protein>
    <submittedName>
        <fullName evidence="4">Glycosyltransferase family 1 protein</fullName>
    </submittedName>
</protein>
<accession>A0A413VLD1</accession>
<dbReference type="SUPFAM" id="SSF53756">
    <property type="entry name" value="UDP-Glycosyltransferase/glycogen phosphorylase"/>
    <property type="match status" value="1"/>
</dbReference>
<dbReference type="RefSeq" id="WP_122201704.1">
    <property type="nucleotide sequence ID" value="NZ_CABJFV010000009.1"/>
</dbReference>
<evidence type="ECO:0000256" key="1">
    <source>
        <dbReference type="ARBA" id="ARBA00022679"/>
    </source>
</evidence>
<dbReference type="AlphaFoldDB" id="A0A413VLD1"/>
<dbReference type="PANTHER" id="PTHR46401:SF2">
    <property type="entry name" value="GLYCOSYLTRANSFERASE WBBK-RELATED"/>
    <property type="match status" value="1"/>
</dbReference>
<reference evidence="4 5" key="1">
    <citation type="submission" date="2018-08" db="EMBL/GenBank/DDBJ databases">
        <title>A genome reference for cultivated species of the human gut microbiota.</title>
        <authorList>
            <person name="Zou Y."/>
            <person name="Xue W."/>
            <person name="Luo G."/>
        </authorList>
    </citation>
    <scope>NUCLEOTIDE SEQUENCE [LARGE SCALE GENOMIC DNA]</scope>
    <source>
        <strain evidence="4 5">AM40-30BH</strain>
    </source>
</reference>
<evidence type="ECO:0000259" key="3">
    <source>
        <dbReference type="Pfam" id="PF13439"/>
    </source>
</evidence>
<dbReference type="Proteomes" id="UP000284379">
    <property type="component" value="Unassembled WGS sequence"/>
</dbReference>